<evidence type="ECO:0000313" key="3">
    <source>
        <dbReference type="Proteomes" id="UP001354989"/>
    </source>
</evidence>
<evidence type="ECO:0000313" key="2">
    <source>
        <dbReference type="EMBL" id="BDD01318.1"/>
    </source>
</evidence>
<geneLocation type="plasmid" evidence="2 3">
    <name>pPP2</name>
</geneLocation>
<reference evidence="2 3" key="1">
    <citation type="submission" date="2021-12" db="EMBL/GenBank/DDBJ databases">
        <title>Genome sequencing of bacteria with rrn-lacking chromosome and rrn-plasmid.</title>
        <authorList>
            <person name="Anda M."/>
            <person name="Iwasaki W."/>
        </authorList>
    </citation>
    <scope>NUCLEOTIDE SEQUENCE [LARGE SCALE GENOMIC DNA]</scope>
    <source>
        <strain evidence="2 3">NBRC 101262</strain>
        <plasmid evidence="2 3">pPP2</plasmid>
    </source>
</reference>
<dbReference type="RefSeq" id="WP_338398632.1">
    <property type="nucleotide sequence ID" value="NZ_AP025294.1"/>
</dbReference>
<protein>
    <recommendedName>
        <fullName evidence="4">SH3 domain-containing protein</fullName>
    </recommendedName>
</protein>
<keyword evidence="2" id="KW-0614">Plasmid</keyword>
<gene>
    <name evidence="2" type="ORF">PEPS_35980</name>
</gene>
<dbReference type="EMBL" id="AP025294">
    <property type="protein sequence ID" value="BDD01318.1"/>
    <property type="molecule type" value="Genomic_DNA"/>
</dbReference>
<accession>A0ABM7VK00</accession>
<sequence length="856" mass="96455">MSQIYIRRPDLAIRSAEEEAMDSGLHTPQKKRDHQEVPPKKVLLLSTTDPAKNKLYSSPDGAVLLDLNAWGKQPIEAKILRYGETWCYVIIKIADQWYRGYVAQGLVHHLLKKVDIIASRINNYRSAIMPTDGASFFQDEGQTVLAQLPFGTHVFVIEVNERHWAKVMYQDQLGYVKVQHLVTKTPMPDQHAQLYKIKEGDRLEGLIDQYLMSGQDQEDRRFYANVLMYLNNPTNRMDRGIYLEDKKDLLESLAVAYDRFHLRANYLIWIPSKGYADSLKGKVQSGSYRKALNQKITEFAKGVGGFVDRLWPEGFGMHYGLEVGATFVIPVGVDGKIATYFYRKDKNTIALRKYVRLAAGADTGISAGFHIGNRSGKKGGTTLGAQAGANAELKGFALSLAEFEFPIHHQGVLSALFAISSIKHELGTATGVFLDAFMGSQLDPHHYLTKSKLAVGIAGQVNAGGSLGLKKAATDKEKDAFVSKGSHADERMADNFSSRWIDLVVPSKNHQSKKSTLREIFKRSANIDISALLGAQITGAVEWDRKLKAQADGRIVIDKEVMSVSVELAADAHGKVNLPLLGKWGPVFQRGMGIKFVFDQDKDDYQMLFFTTKGDMDLYEAAAYEAQMEGNEKLLNILEDDDDLDIDFVLNLIKDLKIKKCIHLIDWNPASRIANSIKQRQKENQALQKKEYQSNFYDFDAFLEFELDFGVVYQADPSILKGLVRDFIEYLSAKGLTNAIQEFAEWMNKNWDSEFNNFLKTVEYERYLELFKDNFFSSIELHTQMGAGVAAGFQLAGGLKAKLFGDVHGGLVYHIDIREVFLSQVSHMLNIILTHNFPKSDIPESMHQLFEQELFK</sequence>
<evidence type="ECO:0000256" key="1">
    <source>
        <dbReference type="SAM" id="MobiDB-lite"/>
    </source>
</evidence>
<proteinExistence type="predicted"/>
<name>A0ABM7VK00_9BACT</name>
<organism evidence="2 3">
    <name type="scientific">Persicobacter psychrovividus</name>
    <dbReference type="NCBI Taxonomy" id="387638"/>
    <lineage>
        <taxon>Bacteria</taxon>
        <taxon>Pseudomonadati</taxon>
        <taxon>Bacteroidota</taxon>
        <taxon>Cytophagia</taxon>
        <taxon>Cytophagales</taxon>
        <taxon>Persicobacteraceae</taxon>
        <taxon>Persicobacter</taxon>
    </lineage>
</organism>
<dbReference type="Proteomes" id="UP001354989">
    <property type="component" value="Plasmid pPP2"/>
</dbReference>
<evidence type="ECO:0008006" key="4">
    <source>
        <dbReference type="Google" id="ProtNLM"/>
    </source>
</evidence>
<keyword evidence="3" id="KW-1185">Reference proteome</keyword>
<feature type="region of interest" description="Disordered" evidence="1">
    <location>
        <begin position="18"/>
        <end position="39"/>
    </location>
</feature>